<evidence type="ECO:0000256" key="1">
    <source>
        <dbReference type="ARBA" id="ARBA00022741"/>
    </source>
</evidence>
<evidence type="ECO:0000256" key="2">
    <source>
        <dbReference type="ARBA" id="ARBA00022840"/>
    </source>
</evidence>
<name>A0A7D4QGS7_9SPHI</name>
<dbReference type="EMBL" id="CP054139">
    <property type="protein sequence ID" value="QKJ31352.1"/>
    <property type="molecule type" value="Genomic_DNA"/>
</dbReference>
<keyword evidence="1" id="KW-0547">Nucleotide-binding</keyword>
<sequence length="216" mass="24704">MPTLYLISGSNGAGKSTVGPDYLPKHIIDSYTVFDGDKLYMAKVKELWPEHQKSIKEAKKIAAEFVFETLETQLSDALGHNDNYVYEGHFPSYATWDFPRRFKDKGYNIEMLFLGLADIDLSEMRVAIRTKNGGHNVPKWDIENNFYGNLEMLNEHFQILDHLQIVDTSFFVPKPLAAFKDGQLSSSLPLPHLPNWFINKLPRLTALIKANNRTDI</sequence>
<keyword evidence="5" id="KW-1185">Reference proteome</keyword>
<dbReference type="PANTHER" id="PTHR39206">
    <property type="entry name" value="SLL8004 PROTEIN"/>
    <property type="match status" value="1"/>
</dbReference>
<protein>
    <submittedName>
        <fullName evidence="4">Zeta toxin family protein</fullName>
    </submittedName>
</protein>
<dbReference type="Proteomes" id="UP000505355">
    <property type="component" value="Chromosome"/>
</dbReference>
<evidence type="ECO:0000313" key="4">
    <source>
        <dbReference type="EMBL" id="QKJ31352.1"/>
    </source>
</evidence>
<organism evidence="4 5">
    <name type="scientific">Mucilaginibacter mali</name>
    <dbReference type="NCBI Taxonomy" id="2740462"/>
    <lineage>
        <taxon>Bacteria</taxon>
        <taxon>Pseudomonadati</taxon>
        <taxon>Bacteroidota</taxon>
        <taxon>Sphingobacteriia</taxon>
        <taxon>Sphingobacteriales</taxon>
        <taxon>Sphingobacteriaceae</taxon>
        <taxon>Mucilaginibacter</taxon>
    </lineage>
</organism>
<proteinExistence type="predicted"/>
<evidence type="ECO:0000313" key="5">
    <source>
        <dbReference type="Proteomes" id="UP000505355"/>
    </source>
</evidence>
<dbReference type="GO" id="GO:0016301">
    <property type="term" value="F:kinase activity"/>
    <property type="evidence" value="ECO:0007669"/>
    <property type="project" value="InterPro"/>
</dbReference>
<dbReference type="PANTHER" id="PTHR39206:SF1">
    <property type="entry name" value="SLL8004 PROTEIN"/>
    <property type="match status" value="1"/>
</dbReference>
<dbReference type="InterPro" id="IPR010488">
    <property type="entry name" value="Zeta_toxin_domain"/>
</dbReference>
<gene>
    <name evidence="4" type="ORF">HQ865_16815</name>
</gene>
<evidence type="ECO:0000259" key="3">
    <source>
        <dbReference type="Pfam" id="PF06414"/>
    </source>
</evidence>
<accession>A0A7D4QGS7</accession>
<dbReference type="GO" id="GO:0005524">
    <property type="term" value="F:ATP binding"/>
    <property type="evidence" value="ECO:0007669"/>
    <property type="project" value="UniProtKB-KW"/>
</dbReference>
<dbReference type="AlphaFoldDB" id="A0A7D4QGS7"/>
<dbReference type="SUPFAM" id="SSF52540">
    <property type="entry name" value="P-loop containing nucleoside triphosphate hydrolases"/>
    <property type="match status" value="1"/>
</dbReference>
<dbReference type="RefSeq" id="WP_173416013.1">
    <property type="nucleotide sequence ID" value="NZ_CP054139.1"/>
</dbReference>
<dbReference type="InterPro" id="IPR027417">
    <property type="entry name" value="P-loop_NTPase"/>
</dbReference>
<dbReference type="KEGG" id="mmab:HQ865_16815"/>
<dbReference type="Pfam" id="PF06414">
    <property type="entry name" value="Zeta_toxin"/>
    <property type="match status" value="1"/>
</dbReference>
<feature type="domain" description="Zeta toxin" evidence="3">
    <location>
        <begin position="2"/>
        <end position="167"/>
    </location>
</feature>
<dbReference type="Gene3D" id="3.40.50.300">
    <property type="entry name" value="P-loop containing nucleotide triphosphate hydrolases"/>
    <property type="match status" value="1"/>
</dbReference>
<reference evidence="4 5" key="1">
    <citation type="submission" date="2020-05" db="EMBL/GenBank/DDBJ databases">
        <title>Mucilaginibacter mali sp. nov.</title>
        <authorList>
            <person name="Kim H.S."/>
            <person name="Lee K.C."/>
            <person name="Suh M.K."/>
            <person name="Kim J.-S."/>
            <person name="Han K.-I."/>
            <person name="Eom M.K."/>
            <person name="Shin Y.K."/>
            <person name="Lee J.-S."/>
        </authorList>
    </citation>
    <scope>NUCLEOTIDE SEQUENCE [LARGE SCALE GENOMIC DNA]</scope>
    <source>
        <strain evidence="4 5">G2-14</strain>
    </source>
</reference>
<keyword evidence="2" id="KW-0067">ATP-binding</keyword>